<dbReference type="SUPFAM" id="SSF55973">
    <property type="entry name" value="S-adenosylmethionine synthetase"/>
    <property type="match status" value="1"/>
</dbReference>
<protein>
    <submittedName>
        <fullName evidence="4">S-adenosylmethionine synthetase, N-terminal domain protein</fullName>
    </submittedName>
</protein>
<evidence type="ECO:0000259" key="3">
    <source>
        <dbReference type="Pfam" id="PF00438"/>
    </source>
</evidence>
<keyword evidence="2" id="KW-0472">Membrane</keyword>
<proteinExistence type="predicted"/>
<evidence type="ECO:0000313" key="5">
    <source>
        <dbReference type="Proteomes" id="UP000033736"/>
    </source>
</evidence>
<dbReference type="AlphaFoldDB" id="A0A0F3RF79"/>
<evidence type="ECO:0000313" key="4">
    <source>
        <dbReference type="EMBL" id="KJW04772.1"/>
    </source>
</evidence>
<dbReference type="GO" id="GO:0046872">
    <property type="term" value="F:metal ion binding"/>
    <property type="evidence" value="ECO:0007669"/>
    <property type="project" value="UniProtKB-KW"/>
</dbReference>
<keyword evidence="5" id="KW-1185">Reference proteome</keyword>
<keyword evidence="1" id="KW-0479">Metal-binding</keyword>
<accession>A0A0F3RF79</accession>
<dbReference type="GO" id="GO:0005524">
    <property type="term" value="F:ATP binding"/>
    <property type="evidence" value="ECO:0007669"/>
    <property type="project" value="InterPro"/>
</dbReference>
<feature type="transmembrane region" description="Helical" evidence="2">
    <location>
        <begin position="40"/>
        <end position="61"/>
    </location>
</feature>
<dbReference type="GO" id="GO:0006556">
    <property type="term" value="P:S-adenosylmethionine biosynthetic process"/>
    <property type="evidence" value="ECO:0007669"/>
    <property type="project" value="InterPro"/>
</dbReference>
<dbReference type="EMBL" id="LAOQ01000003">
    <property type="protein sequence ID" value="KJW04772.1"/>
    <property type="molecule type" value="Genomic_DNA"/>
</dbReference>
<keyword evidence="2" id="KW-0812">Transmembrane</keyword>
<dbReference type="InterPro" id="IPR022636">
    <property type="entry name" value="S-AdoMet_synthetase_sfam"/>
</dbReference>
<organism evidence="4 5">
    <name type="scientific">Rickettsia argasii T170-B</name>
    <dbReference type="NCBI Taxonomy" id="1268837"/>
    <lineage>
        <taxon>Bacteria</taxon>
        <taxon>Pseudomonadati</taxon>
        <taxon>Pseudomonadota</taxon>
        <taxon>Alphaproteobacteria</taxon>
        <taxon>Rickettsiales</taxon>
        <taxon>Rickettsiaceae</taxon>
        <taxon>Rickettsieae</taxon>
        <taxon>Rickettsia</taxon>
        <taxon>spotted fever group</taxon>
    </lineage>
</organism>
<feature type="domain" description="S-adenosylmethionine synthetase N-terminal" evidence="3">
    <location>
        <begin position="3"/>
        <end position="57"/>
    </location>
</feature>
<dbReference type="Gene3D" id="3.30.300.10">
    <property type="match status" value="1"/>
</dbReference>
<evidence type="ECO:0000256" key="2">
    <source>
        <dbReference type="SAM" id="Phobius"/>
    </source>
</evidence>
<dbReference type="PATRIC" id="fig|1268837.3.peg.1294"/>
<dbReference type="InterPro" id="IPR022628">
    <property type="entry name" value="S-AdoMet_synt_N"/>
</dbReference>
<reference evidence="4 5" key="1">
    <citation type="submission" date="2015-01" db="EMBL/GenBank/DDBJ databases">
        <title>Genome Sequencing of Rickettsiales /home/snadendla/prok_pipe/test/illegal_ec_num.txt.</title>
        <authorList>
            <person name="Daugherty S.C."/>
            <person name="Su Q."/>
            <person name="Abolude K."/>
            <person name="Beier-Sexton M."/>
            <person name="Carlyon J.A."/>
            <person name="Carter R."/>
            <person name="Day N.P."/>
            <person name="Dumler S.J."/>
            <person name="Dyachenko V."/>
            <person name="Godinez A."/>
            <person name="Kurtti T.J."/>
            <person name="Lichay M."/>
            <person name="Mullins K.E."/>
            <person name="Ott S."/>
            <person name="Pappas-Brown V."/>
            <person name="Paris D.H."/>
            <person name="Patel P."/>
            <person name="Richards A.L."/>
            <person name="Sadzewicz L."/>
            <person name="Sears K."/>
            <person name="Seidman D."/>
            <person name="Sengamalay N."/>
            <person name="Stenos J."/>
            <person name="Tallon L.J."/>
            <person name="Vincent G."/>
            <person name="Fraser C.M."/>
            <person name="Munderloh U."/>
            <person name="Dunning-Hotopp J.C."/>
        </authorList>
    </citation>
    <scope>NUCLEOTIDE SEQUENCE [LARGE SCALE GENOMIC DNA]</scope>
    <source>
        <strain evidence="4 5">T170-B</strain>
    </source>
</reference>
<dbReference type="Proteomes" id="UP000033736">
    <property type="component" value="Unassembled WGS sequence"/>
</dbReference>
<comment type="caution">
    <text evidence="4">The sequence shown here is derived from an EMBL/GenBank/DDBJ whole genome shotgun (WGS) entry which is preliminary data.</text>
</comment>
<dbReference type="GO" id="GO:0004478">
    <property type="term" value="F:methionine adenosyltransferase activity"/>
    <property type="evidence" value="ECO:0007669"/>
    <property type="project" value="InterPro"/>
</dbReference>
<evidence type="ECO:0000256" key="1">
    <source>
        <dbReference type="ARBA" id="ARBA00022723"/>
    </source>
</evidence>
<name>A0A0F3RF79_9RICK</name>
<gene>
    <name evidence="4" type="ORF">RAT170B_1091</name>
</gene>
<sequence>MKNFIFTSESVAEGHPDKIADQISDTVLDEILKQDPNGRVACETFVTTGLVLVSGLVPMWILSK</sequence>
<dbReference type="InterPro" id="IPR002133">
    <property type="entry name" value="S-AdoMet_synthetase"/>
</dbReference>
<dbReference type="Pfam" id="PF00438">
    <property type="entry name" value="S-AdoMet_synt_N"/>
    <property type="match status" value="1"/>
</dbReference>
<keyword evidence="2" id="KW-1133">Transmembrane helix</keyword>
<dbReference type="PANTHER" id="PTHR11964">
    <property type="entry name" value="S-ADENOSYLMETHIONINE SYNTHETASE"/>
    <property type="match status" value="1"/>
</dbReference>